<proteinExistence type="inferred from homology"/>
<dbReference type="InterPro" id="IPR036249">
    <property type="entry name" value="Thioredoxin-like_sf"/>
</dbReference>
<evidence type="ECO:0000256" key="2">
    <source>
        <dbReference type="PIRSR" id="PIRSR603782-1"/>
    </source>
</evidence>
<keyword evidence="2" id="KW-0479">Metal-binding</keyword>
<dbReference type="AlphaFoldDB" id="A0A1Y5I5R2"/>
<dbReference type="Proteomes" id="UP000195557">
    <property type="component" value="Unassembled WGS sequence"/>
</dbReference>
<dbReference type="EMBL" id="KZ155795">
    <property type="protein sequence ID" value="OUS44879.1"/>
    <property type="molecule type" value="Genomic_DNA"/>
</dbReference>
<feature type="binding site" evidence="2">
    <location>
        <position position="113"/>
    </location>
    <ligand>
        <name>Cu cation</name>
        <dbReference type="ChEBI" id="CHEBI:23378"/>
    </ligand>
</feature>
<keyword evidence="2" id="KW-0186">Copper</keyword>
<dbReference type="FunFam" id="3.40.30.10:FF:000013">
    <property type="entry name" value="Blast:Protein SCO1 homolog, mitochondrial"/>
    <property type="match status" value="1"/>
</dbReference>
<keyword evidence="5" id="KW-1133">Transmembrane helix</keyword>
<dbReference type="PANTHER" id="PTHR12151">
    <property type="entry name" value="ELECTRON TRANSPORT PROTIN SCO1/SENC FAMILY MEMBER"/>
    <property type="match status" value="1"/>
</dbReference>
<gene>
    <name evidence="6" type="ORF">BE221DRAFT_78041</name>
</gene>
<evidence type="ECO:0000256" key="5">
    <source>
        <dbReference type="SAM" id="Phobius"/>
    </source>
</evidence>
<dbReference type="SUPFAM" id="SSF52833">
    <property type="entry name" value="Thioredoxin-like"/>
    <property type="match status" value="1"/>
</dbReference>
<evidence type="ECO:0000313" key="6">
    <source>
        <dbReference type="EMBL" id="OUS44879.1"/>
    </source>
</evidence>
<dbReference type="GO" id="GO:0033617">
    <property type="term" value="P:mitochondrial respiratory chain complex IV assembly"/>
    <property type="evidence" value="ECO:0007669"/>
    <property type="project" value="TreeGrafter"/>
</dbReference>
<dbReference type="PANTHER" id="PTHR12151:SF5">
    <property type="entry name" value="AT19154P"/>
    <property type="match status" value="1"/>
</dbReference>
<feature type="binding site" evidence="2">
    <location>
        <position position="211"/>
    </location>
    <ligand>
        <name>Cu cation</name>
        <dbReference type="ChEBI" id="CHEBI:23378"/>
    </ligand>
</feature>
<keyword evidence="3" id="KW-1015">Disulfide bond</keyword>
<accession>A0A1Y5I5R2</accession>
<dbReference type="Pfam" id="PF02630">
    <property type="entry name" value="SCO1-SenC"/>
    <property type="match status" value="1"/>
</dbReference>
<feature type="region of interest" description="Disordered" evidence="4">
    <location>
        <begin position="1"/>
        <end position="20"/>
    </location>
</feature>
<name>A0A1Y5I5R2_OSTTA</name>
<dbReference type="GO" id="GO:0046872">
    <property type="term" value="F:metal ion binding"/>
    <property type="evidence" value="ECO:0007669"/>
    <property type="project" value="UniProtKB-KW"/>
</dbReference>
<comment type="similarity">
    <text evidence="1">Belongs to the SCO1/2 family.</text>
</comment>
<dbReference type="InterPro" id="IPR003782">
    <property type="entry name" value="SCO1/SenC"/>
</dbReference>
<evidence type="ECO:0000256" key="4">
    <source>
        <dbReference type="SAM" id="MobiDB-lite"/>
    </source>
</evidence>
<dbReference type="GO" id="GO:0005739">
    <property type="term" value="C:mitochondrion"/>
    <property type="evidence" value="ECO:0007669"/>
    <property type="project" value="GOC"/>
</dbReference>
<dbReference type="CDD" id="cd02968">
    <property type="entry name" value="SCO"/>
    <property type="match status" value="1"/>
</dbReference>
<feature type="binding site" evidence="2">
    <location>
        <position position="109"/>
    </location>
    <ligand>
        <name>Cu cation</name>
        <dbReference type="ChEBI" id="CHEBI:23378"/>
    </ligand>
</feature>
<dbReference type="eggNOG" id="KOG2792">
    <property type="taxonomic scope" value="Eukaryota"/>
</dbReference>
<protein>
    <submittedName>
        <fullName evidence="6">Putative SCO1 protein</fullName>
    </submittedName>
</protein>
<feature type="disulfide bond" description="Redox-active" evidence="3">
    <location>
        <begin position="109"/>
        <end position="113"/>
    </location>
</feature>
<sequence length="313" mass="34332">MSTSTPSPTPRSTPTPGANKGPIGWTSLALVSLTGAGLLYYYDGERHRRLDARKAEANQATNGFQTVVAGGKAAVGGAFTLVNAANGKAFTDENLRGRFAILYFGFTHCPDVCPDELEKVAAVVDDVDARLREAKEHVDGDDTLTVQPVFITIDPYRDDKRRVAEYVKEFHPKMIGLTGTEKQTADAARKYRVYFRKTGDEKAKSDYLVDHSIITYLVDPNGDFVTFYGKNTTEKEVADSILGHVRAFRSAARGENATGTSTPFATVNVSPFLWCVRDDPARVVVVVVVVVSSIGRHLERKRQRSSFFVDDAS</sequence>
<keyword evidence="5" id="KW-0472">Membrane</keyword>
<keyword evidence="5" id="KW-0812">Transmembrane</keyword>
<reference evidence="6" key="1">
    <citation type="submission" date="2017-04" db="EMBL/GenBank/DDBJ databases">
        <title>Population genomics of picophytoplankton unveils novel chromosome hypervariability.</title>
        <authorList>
            <consortium name="DOE Joint Genome Institute"/>
            <person name="Blanc-Mathieu R."/>
            <person name="Krasovec M."/>
            <person name="Hebrard M."/>
            <person name="Yau S."/>
            <person name="Desgranges E."/>
            <person name="Martin J."/>
            <person name="Schackwitz W."/>
            <person name="Kuo A."/>
            <person name="Salin G."/>
            <person name="Donnadieu C."/>
            <person name="Desdevises Y."/>
            <person name="Sanchez-Ferandin S."/>
            <person name="Moreau H."/>
            <person name="Rivals E."/>
            <person name="Grigoriev I.V."/>
            <person name="Grimsley N."/>
            <person name="Eyre-Walker A."/>
            <person name="Piganeau G."/>
        </authorList>
    </citation>
    <scope>NUCLEOTIDE SEQUENCE [LARGE SCALE GENOMIC DNA]</scope>
    <source>
        <strain evidence="6">RCC 1115</strain>
    </source>
</reference>
<evidence type="ECO:0000256" key="1">
    <source>
        <dbReference type="ARBA" id="ARBA00010996"/>
    </source>
</evidence>
<organism evidence="6">
    <name type="scientific">Ostreococcus tauri</name>
    <name type="common">Marine green alga</name>
    <dbReference type="NCBI Taxonomy" id="70448"/>
    <lineage>
        <taxon>Eukaryota</taxon>
        <taxon>Viridiplantae</taxon>
        <taxon>Chlorophyta</taxon>
        <taxon>Mamiellophyceae</taxon>
        <taxon>Mamiellales</taxon>
        <taxon>Bathycoccaceae</taxon>
        <taxon>Ostreococcus</taxon>
    </lineage>
</organism>
<dbReference type="Gene3D" id="3.40.30.10">
    <property type="entry name" value="Glutaredoxin"/>
    <property type="match status" value="1"/>
</dbReference>
<feature type="transmembrane region" description="Helical" evidence="5">
    <location>
        <begin position="23"/>
        <end position="42"/>
    </location>
</feature>
<evidence type="ECO:0000256" key="3">
    <source>
        <dbReference type="PIRSR" id="PIRSR603782-2"/>
    </source>
</evidence>